<keyword evidence="1" id="KW-0732">Signal</keyword>
<gene>
    <name evidence="2" type="ORF">ASPTUDRAFT_68927</name>
</gene>
<keyword evidence="3" id="KW-1185">Reference proteome</keyword>
<dbReference type="Proteomes" id="UP000184304">
    <property type="component" value="Unassembled WGS sequence"/>
</dbReference>
<feature type="chain" id="PRO_5012024510" description="Secreted protein" evidence="1">
    <location>
        <begin position="17"/>
        <end position="122"/>
    </location>
</feature>
<sequence>MHILLLFQSWLLLLVGRPVFLMRFGAVPYLLRVVHTNLYCLWGLEEDHSVTVSVARSYNRSSNNERGEADLENVCLQNVSFGDFTYPFANFDPGGFQTRPAAACSCIHIRMAQPGERKRLIQ</sequence>
<dbReference type="AlphaFoldDB" id="A0A1L9MT50"/>
<proteinExistence type="predicted"/>
<evidence type="ECO:0008006" key="4">
    <source>
        <dbReference type="Google" id="ProtNLM"/>
    </source>
</evidence>
<organism evidence="2 3">
    <name type="scientific">Aspergillus tubingensis (strain CBS 134.48)</name>
    <dbReference type="NCBI Taxonomy" id="767770"/>
    <lineage>
        <taxon>Eukaryota</taxon>
        <taxon>Fungi</taxon>
        <taxon>Dikarya</taxon>
        <taxon>Ascomycota</taxon>
        <taxon>Pezizomycotina</taxon>
        <taxon>Eurotiomycetes</taxon>
        <taxon>Eurotiomycetidae</taxon>
        <taxon>Eurotiales</taxon>
        <taxon>Aspergillaceae</taxon>
        <taxon>Aspergillus</taxon>
        <taxon>Aspergillus subgen. Circumdati</taxon>
    </lineage>
</organism>
<evidence type="ECO:0000256" key="1">
    <source>
        <dbReference type="SAM" id="SignalP"/>
    </source>
</evidence>
<dbReference type="VEuPathDB" id="FungiDB:ASPTUDRAFT_68927"/>
<protein>
    <recommendedName>
        <fullName evidence="4">Secreted protein</fullName>
    </recommendedName>
</protein>
<dbReference type="EMBL" id="KV878207">
    <property type="protein sequence ID" value="OJI80208.1"/>
    <property type="molecule type" value="Genomic_DNA"/>
</dbReference>
<reference evidence="3" key="1">
    <citation type="journal article" date="2017" name="Genome Biol.">
        <title>Comparative genomics reveals high biological diversity and specific adaptations in the industrially and medically important fungal genus Aspergillus.</title>
        <authorList>
            <person name="de Vries R.P."/>
            <person name="Riley R."/>
            <person name="Wiebenga A."/>
            <person name="Aguilar-Osorio G."/>
            <person name="Amillis S."/>
            <person name="Uchima C.A."/>
            <person name="Anderluh G."/>
            <person name="Asadollahi M."/>
            <person name="Askin M."/>
            <person name="Barry K."/>
            <person name="Battaglia E."/>
            <person name="Bayram O."/>
            <person name="Benocci T."/>
            <person name="Braus-Stromeyer S.A."/>
            <person name="Caldana C."/>
            <person name="Canovas D."/>
            <person name="Cerqueira G.C."/>
            <person name="Chen F."/>
            <person name="Chen W."/>
            <person name="Choi C."/>
            <person name="Clum A."/>
            <person name="Dos Santos R.A."/>
            <person name="Damasio A.R."/>
            <person name="Diallinas G."/>
            <person name="Emri T."/>
            <person name="Fekete E."/>
            <person name="Flipphi M."/>
            <person name="Freyberg S."/>
            <person name="Gallo A."/>
            <person name="Gournas C."/>
            <person name="Habgood R."/>
            <person name="Hainaut M."/>
            <person name="Harispe M.L."/>
            <person name="Henrissat B."/>
            <person name="Hilden K.S."/>
            <person name="Hope R."/>
            <person name="Hossain A."/>
            <person name="Karabika E."/>
            <person name="Karaffa L."/>
            <person name="Karanyi Z."/>
            <person name="Krasevec N."/>
            <person name="Kuo A."/>
            <person name="Kusch H."/>
            <person name="LaButti K."/>
            <person name="Lagendijk E.L."/>
            <person name="Lapidus A."/>
            <person name="Levasseur A."/>
            <person name="Lindquist E."/>
            <person name="Lipzen A."/>
            <person name="Logrieco A.F."/>
            <person name="MacCabe A."/>
            <person name="Maekelae M.R."/>
            <person name="Malavazi I."/>
            <person name="Melin P."/>
            <person name="Meyer V."/>
            <person name="Mielnichuk N."/>
            <person name="Miskei M."/>
            <person name="Molnar A.P."/>
            <person name="Mule G."/>
            <person name="Ngan C.Y."/>
            <person name="Orejas M."/>
            <person name="Orosz E."/>
            <person name="Ouedraogo J.P."/>
            <person name="Overkamp K.M."/>
            <person name="Park H.-S."/>
            <person name="Perrone G."/>
            <person name="Piumi F."/>
            <person name="Punt P.J."/>
            <person name="Ram A.F."/>
            <person name="Ramon A."/>
            <person name="Rauscher S."/>
            <person name="Record E."/>
            <person name="Riano-Pachon D.M."/>
            <person name="Robert V."/>
            <person name="Roehrig J."/>
            <person name="Ruller R."/>
            <person name="Salamov A."/>
            <person name="Salih N.S."/>
            <person name="Samson R.A."/>
            <person name="Sandor E."/>
            <person name="Sanguinetti M."/>
            <person name="Schuetze T."/>
            <person name="Sepcic K."/>
            <person name="Shelest E."/>
            <person name="Sherlock G."/>
            <person name="Sophianopoulou V."/>
            <person name="Squina F.M."/>
            <person name="Sun H."/>
            <person name="Susca A."/>
            <person name="Todd R.B."/>
            <person name="Tsang A."/>
            <person name="Unkles S.E."/>
            <person name="van de Wiele N."/>
            <person name="van Rossen-Uffink D."/>
            <person name="Oliveira J.V."/>
            <person name="Vesth T.C."/>
            <person name="Visser J."/>
            <person name="Yu J.-H."/>
            <person name="Zhou M."/>
            <person name="Andersen M.R."/>
            <person name="Archer D.B."/>
            <person name="Baker S.E."/>
            <person name="Benoit I."/>
            <person name="Brakhage A.A."/>
            <person name="Braus G.H."/>
            <person name="Fischer R."/>
            <person name="Frisvad J.C."/>
            <person name="Goldman G.H."/>
            <person name="Houbraken J."/>
            <person name="Oakley B."/>
            <person name="Pocsi I."/>
            <person name="Scazzocchio C."/>
            <person name="Seiboth B."/>
            <person name="vanKuyk P.A."/>
            <person name="Wortman J."/>
            <person name="Dyer P.S."/>
            <person name="Grigoriev I.V."/>
        </authorList>
    </citation>
    <scope>NUCLEOTIDE SEQUENCE [LARGE SCALE GENOMIC DNA]</scope>
    <source>
        <strain evidence="3">CBS 134.48</strain>
    </source>
</reference>
<accession>A0A1L9MT50</accession>
<feature type="signal peptide" evidence="1">
    <location>
        <begin position="1"/>
        <end position="16"/>
    </location>
</feature>
<evidence type="ECO:0000313" key="2">
    <source>
        <dbReference type="EMBL" id="OJI80208.1"/>
    </source>
</evidence>
<evidence type="ECO:0000313" key="3">
    <source>
        <dbReference type="Proteomes" id="UP000184304"/>
    </source>
</evidence>
<name>A0A1L9MT50_ASPTC</name>